<keyword evidence="4" id="KW-1185">Reference proteome</keyword>
<evidence type="ECO:0000256" key="1">
    <source>
        <dbReference type="SAM" id="MobiDB-lite"/>
    </source>
</evidence>
<sequence>MLVGQMVVVTLASGERYVGVLSAAHTEASPLGVVLSAAQRLGADGRVASEPAASLVIAGADLAEVDATNAVLSTAEDLDALQQHVTKAKPASGFRTDTEISQASRTDGRTLQRWDDAGEALEPSGLEGDGARPSAQGWDQFAANEARFGVKSDYEETMYTTKLDRSAKDFKQREREADRIAREILEQGADNVHVAEERNQVEAHDRNEEDKYGAVVRGANAYVPPAARTGSEEAPAPTAPAVARGASAPGAPAPSATTSSAAPAPPAAPSASARATPVLAPPEAPASGQGSKALTADFRQFVSAERERLVVRKAELAQKEKQNRLTDLKAWAQSFRLTTPVPDDMPDLKRPAKKDDAKNAKPAAKPASKMSATARAFNPAAAAFTPGARAAPAPAAAPSAPPAAPSPAMPAAVPAPAPGAPPMWPGAVPSPVPVPMPMPMPGTPGSVPSPAAVPVPAAVPPVPVPAGEGGATPTPPSTSATPASSAPTHPFFGTRTLKSGSSSRVMDDFRPPKNKKLPEAPTVTAWWPYNGRPFRQQVAMSAMPGPGGMPVGMPPMMPPMVGMYPNGKSPRPMQQEPRTPLGMPPQPGTPGDQPGYAFMYAPYGQYRFPGQPYLPPEAMQHAGVYGALSPPPMVGQIPPYPGQVPYGVPNAYMARPAPGTSPHAGKRHVQGSEPKASPAQGGPARDASAGGRPAAAGRAESGAGS</sequence>
<feature type="compositionally biased region" description="Low complexity" evidence="1">
    <location>
        <begin position="360"/>
        <end position="372"/>
    </location>
</feature>
<feature type="compositionally biased region" description="Low complexity" evidence="1">
    <location>
        <begin position="234"/>
        <end position="262"/>
    </location>
</feature>
<dbReference type="PANTHER" id="PTHR12854">
    <property type="entry name" value="ATAXIN 2-RELATED"/>
    <property type="match status" value="1"/>
</dbReference>
<dbReference type="Pfam" id="PF14438">
    <property type="entry name" value="SM-ATX"/>
    <property type="match status" value="1"/>
</dbReference>
<feature type="compositionally biased region" description="Low complexity" evidence="1">
    <location>
        <begin position="477"/>
        <end position="488"/>
    </location>
</feature>
<dbReference type="InterPro" id="IPR045117">
    <property type="entry name" value="ATXN2-like"/>
</dbReference>
<feature type="compositionally biased region" description="Basic and acidic residues" evidence="1">
    <location>
        <begin position="346"/>
        <end position="359"/>
    </location>
</feature>
<dbReference type="Pfam" id="PF06741">
    <property type="entry name" value="LsmAD"/>
    <property type="match status" value="1"/>
</dbReference>
<evidence type="ECO:0000313" key="4">
    <source>
        <dbReference type="Proteomes" id="UP000818624"/>
    </source>
</evidence>
<feature type="region of interest" description="Disordered" evidence="1">
    <location>
        <begin position="464"/>
        <end position="517"/>
    </location>
</feature>
<dbReference type="Proteomes" id="UP000818624">
    <property type="component" value="Chromosome 1"/>
</dbReference>
<name>A0ABY8EM85_MALFU</name>
<proteinExistence type="predicted"/>
<organism evidence="3 4">
    <name type="scientific">Malassezia furfur</name>
    <name type="common">Pityriasis versicolor infection agent</name>
    <name type="synonym">Pityrosporum furfur</name>
    <dbReference type="NCBI Taxonomy" id="55194"/>
    <lineage>
        <taxon>Eukaryota</taxon>
        <taxon>Fungi</taxon>
        <taxon>Dikarya</taxon>
        <taxon>Basidiomycota</taxon>
        <taxon>Ustilaginomycotina</taxon>
        <taxon>Malasseziomycetes</taxon>
        <taxon>Malasseziales</taxon>
        <taxon>Malasseziaceae</taxon>
        <taxon>Malassezia</taxon>
    </lineage>
</organism>
<evidence type="ECO:0000259" key="2">
    <source>
        <dbReference type="SMART" id="SM01272"/>
    </source>
</evidence>
<dbReference type="PANTHER" id="PTHR12854:SF7">
    <property type="entry name" value="ATAXIN-2 HOMOLOG"/>
    <property type="match status" value="1"/>
</dbReference>
<feature type="region of interest" description="Disordered" evidence="1">
    <location>
        <begin position="568"/>
        <end position="588"/>
    </location>
</feature>
<feature type="domain" description="LsmAD" evidence="2">
    <location>
        <begin position="148"/>
        <end position="218"/>
    </location>
</feature>
<feature type="region of interest" description="Disordered" evidence="1">
    <location>
        <begin position="341"/>
        <end position="372"/>
    </location>
</feature>
<feature type="region of interest" description="Disordered" evidence="1">
    <location>
        <begin position="226"/>
        <end position="292"/>
    </location>
</feature>
<feature type="compositionally biased region" description="Low complexity" evidence="1">
    <location>
        <begin position="681"/>
        <end position="705"/>
    </location>
</feature>
<protein>
    <submittedName>
        <fullName evidence="3">Poly(A)-binding protein binding protein</fullName>
    </submittedName>
</protein>
<feature type="compositionally biased region" description="Pro residues" evidence="1">
    <location>
        <begin position="399"/>
        <end position="411"/>
    </location>
</feature>
<feature type="compositionally biased region" description="Low complexity" evidence="1">
    <location>
        <begin position="269"/>
        <end position="278"/>
    </location>
</feature>
<dbReference type="EMBL" id="CP046234">
    <property type="protein sequence ID" value="WFD46125.1"/>
    <property type="molecule type" value="Genomic_DNA"/>
</dbReference>
<dbReference type="InterPro" id="IPR009604">
    <property type="entry name" value="LsmAD_domain"/>
</dbReference>
<feature type="region of interest" description="Disordered" evidence="1">
    <location>
        <begin position="651"/>
        <end position="705"/>
    </location>
</feature>
<reference evidence="3 4" key="1">
    <citation type="journal article" date="2020" name="Elife">
        <title>Loss of centromere function drives karyotype evolution in closely related Malassezia species.</title>
        <authorList>
            <person name="Sankaranarayanan S.R."/>
            <person name="Ianiri G."/>
            <person name="Coelho M.A."/>
            <person name="Reza M.H."/>
            <person name="Thimmappa B.C."/>
            <person name="Ganguly P."/>
            <person name="Vadnala R.N."/>
            <person name="Sun S."/>
            <person name="Siddharthan R."/>
            <person name="Tellgren-Roth C."/>
            <person name="Dawson T.L."/>
            <person name="Heitman J."/>
            <person name="Sanyal K."/>
        </authorList>
    </citation>
    <scope>NUCLEOTIDE SEQUENCE [LARGE SCALE GENOMIC DNA]</scope>
    <source>
        <strain evidence="3">CBS14141</strain>
    </source>
</reference>
<dbReference type="SMART" id="SM01272">
    <property type="entry name" value="LsmAD"/>
    <property type="match status" value="1"/>
</dbReference>
<accession>A0ABY8EM85</accession>
<feature type="region of interest" description="Disordered" evidence="1">
    <location>
        <begin position="89"/>
        <end position="113"/>
    </location>
</feature>
<dbReference type="InterPro" id="IPR025852">
    <property type="entry name" value="SM_dom_ATX"/>
</dbReference>
<evidence type="ECO:0000313" key="3">
    <source>
        <dbReference type="EMBL" id="WFD46125.1"/>
    </source>
</evidence>
<feature type="region of interest" description="Disordered" evidence="1">
    <location>
        <begin position="391"/>
        <end position="411"/>
    </location>
</feature>
<gene>
    <name evidence="3" type="primary">PBP1</name>
    <name evidence="3" type="ORF">GLX27_000754</name>
</gene>